<organism evidence="6 7">
    <name type="scientific">Inquilinus ginsengisoli</name>
    <dbReference type="NCBI Taxonomy" id="363840"/>
    <lineage>
        <taxon>Bacteria</taxon>
        <taxon>Pseudomonadati</taxon>
        <taxon>Pseudomonadota</taxon>
        <taxon>Alphaproteobacteria</taxon>
        <taxon>Rhodospirillales</taxon>
        <taxon>Rhodospirillaceae</taxon>
        <taxon>Inquilinus</taxon>
    </lineage>
</organism>
<dbReference type="Pfam" id="PF13692">
    <property type="entry name" value="Glyco_trans_1_4"/>
    <property type="match status" value="1"/>
</dbReference>
<keyword evidence="7" id="KW-1185">Reference proteome</keyword>
<dbReference type="Proteomes" id="UP001262410">
    <property type="component" value="Unassembled WGS sequence"/>
</dbReference>
<dbReference type="EMBL" id="JAVDPW010000007">
    <property type="protein sequence ID" value="MDR6291538.1"/>
    <property type="molecule type" value="Genomic_DNA"/>
</dbReference>
<dbReference type="SUPFAM" id="SSF53335">
    <property type="entry name" value="S-adenosyl-L-methionine-dependent methyltransferases"/>
    <property type="match status" value="1"/>
</dbReference>
<protein>
    <submittedName>
        <fullName evidence="6">GT2 family glycosyltransferase</fullName>
    </submittedName>
</protein>
<sequence length="1108" mass="123456">MVSESVRCLTPTSFIGPRHLSPSAWLEHAPFAFWLIEAIRPRVVVELGTHTGFSYLCFCQAVQQFGIPARCYAVDTWVGDDHAGFYGEGVFGALSAINSETYTGFSNLLRMRFDEALPYFSDGEVDLLHIDGRHGYEDVRRDFETWLPKLSDRAVVLFHDTNVREREFGVWRLWQEISGSHPSFEFVHGHGLGVLAVGRDMPDGIRPLFDSNDAETRAGVQVAYARLGAAVTQQHRAQALRSELTDRQADLAQAREHLATRESEADRLRGDVSAREGELDRLRQEAAARASEAAARLAEMDLKKTALEQQKVALEQQQKVALEQQKVALEQQKAALEQQQRLLASVEARNRHLDTSLSELAQANARLRSAVEKQTEVLARKRRRRLGRTVSKKIARPVRNAMRSTRRKINVFAHFRRWRRRARQQRVLEPQTVSMMAMALPVAARRTEPVPTRSLAVDVIVCVHNAPDDTRRCLDSVIAHTLPPYRIIIVDDGSGDAARELVTRFAQQHGATLIRHDRAQGYTFAANVGLRASTAPWVVLLNSDTIVTEGWIDRMVATAERDPRIGLVGPLSNTASWQSVPHVAKNGDWHDNPLPDDVDVDKMGQLVAQASVQQGMPIPFLNGFCLAVRRATLDDVGLFDEENFGQGYGEENDFCIRARNRGWKLIVADDSYVFHAQSKSYSSERRLALAKRADDTLKRKHDLERDVHVPVLFCRDGLGLAGVRARVEAAMLRDRLAKQGRALWHGRRVGIILPTAEAGGGSNVVLQEARALWRMGVDVSIINFARHRPVFEASYPTLELPCVYAQDEAELRHILASREPGFDVLIATLYASVFWLPEPDPDVVLAYYSQDFEPWFFEKGSAGYQQALASYTARRDVRIFTKTGWNADRIEAIGCPRPRTIGPSVDLDLYRPAPSMNPHHADPVRICAMVRPSSPRRSPELTLDILRRLRSEFGTAVEITTFGDDRIAPDTAVIGDIRQLGAISPGRVATIMEESDIFLDFSVWQAMGLTALEAMASGCAVIGPIEGGAGEFLRHEETGLLVDTRDAKACYAAAARLVTDRDLQIRLRLAAVTEAAKHTPEAAAFRMMSVFFEGTLETSALADMASTG</sequence>
<keyword evidence="3" id="KW-0808">Transferase</keyword>
<evidence type="ECO:0000313" key="7">
    <source>
        <dbReference type="Proteomes" id="UP001262410"/>
    </source>
</evidence>
<dbReference type="Gene3D" id="3.40.50.11090">
    <property type="match status" value="1"/>
</dbReference>
<dbReference type="PANTHER" id="PTHR43179">
    <property type="entry name" value="RHAMNOSYLTRANSFERASE WBBL"/>
    <property type="match status" value="1"/>
</dbReference>
<evidence type="ECO:0000313" key="6">
    <source>
        <dbReference type="EMBL" id="MDR6291538.1"/>
    </source>
</evidence>
<dbReference type="Gene3D" id="3.40.50.2000">
    <property type="entry name" value="Glycogen Phosphorylase B"/>
    <property type="match status" value="1"/>
</dbReference>
<dbReference type="InterPro" id="IPR029063">
    <property type="entry name" value="SAM-dependent_MTases_sf"/>
</dbReference>
<evidence type="ECO:0000256" key="2">
    <source>
        <dbReference type="ARBA" id="ARBA00022676"/>
    </source>
</evidence>
<dbReference type="InterPro" id="IPR001173">
    <property type="entry name" value="Glyco_trans_2-like"/>
</dbReference>
<proteinExistence type="inferred from homology"/>
<evidence type="ECO:0000256" key="4">
    <source>
        <dbReference type="SAM" id="Coils"/>
    </source>
</evidence>
<dbReference type="Pfam" id="PF13578">
    <property type="entry name" value="Methyltransf_24"/>
    <property type="match status" value="1"/>
</dbReference>
<dbReference type="CDD" id="cd03801">
    <property type="entry name" value="GT4_PimA-like"/>
    <property type="match status" value="1"/>
</dbReference>
<dbReference type="Gene3D" id="3.90.550.10">
    <property type="entry name" value="Spore Coat Polysaccharide Biosynthesis Protein SpsA, Chain A"/>
    <property type="match status" value="1"/>
</dbReference>
<dbReference type="Gene3D" id="3.40.50.150">
    <property type="entry name" value="Vaccinia Virus protein VP39"/>
    <property type="match status" value="1"/>
</dbReference>
<reference evidence="6 7" key="1">
    <citation type="submission" date="2023-07" db="EMBL/GenBank/DDBJ databases">
        <title>Sorghum-associated microbial communities from plants grown in Nebraska, USA.</title>
        <authorList>
            <person name="Schachtman D."/>
        </authorList>
    </citation>
    <scope>NUCLEOTIDE SEQUENCE [LARGE SCALE GENOMIC DNA]</scope>
    <source>
        <strain evidence="6 7">584</strain>
    </source>
</reference>
<dbReference type="PANTHER" id="PTHR43179:SF12">
    <property type="entry name" value="GALACTOFURANOSYLTRANSFERASE GLFT2"/>
    <property type="match status" value="1"/>
</dbReference>
<dbReference type="InterPro" id="IPR029044">
    <property type="entry name" value="Nucleotide-diphossugar_trans"/>
</dbReference>
<dbReference type="SUPFAM" id="SSF53756">
    <property type="entry name" value="UDP-Glycosyltransferase/glycogen phosphorylase"/>
    <property type="match status" value="1"/>
</dbReference>
<dbReference type="SUPFAM" id="SSF53448">
    <property type="entry name" value="Nucleotide-diphospho-sugar transferases"/>
    <property type="match status" value="1"/>
</dbReference>
<dbReference type="Pfam" id="PF00535">
    <property type="entry name" value="Glycos_transf_2"/>
    <property type="match status" value="1"/>
</dbReference>
<accession>A0ABU1JSE7</accession>
<name>A0ABU1JSE7_9PROT</name>
<feature type="domain" description="Glycosyltransferase 2-like" evidence="5">
    <location>
        <begin position="459"/>
        <end position="569"/>
    </location>
</feature>
<feature type="coiled-coil region" evidence="4">
    <location>
        <begin position="237"/>
        <end position="373"/>
    </location>
</feature>
<gene>
    <name evidence="6" type="ORF">E9232_004072</name>
</gene>
<evidence type="ECO:0000256" key="1">
    <source>
        <dbReference type="ARBA" id="ARBA00006739"/>
    </source>
</evidence>
<comment type="caution">
    <text evidence="6">The sequence shown here is derived from an EMBL/GenBank/DDBJ whole genome shotgun (WGS) entry which is preliminary data.</text>
</comment>
<keyword evidence="4" id="KW-0175">Coiled coil</keyword>
<evidence type="ECO:0000259" key="5">
    <source>
        <dbReference type="Pfam" id="PF00535"/>
    </source>
</evidence>
<dbReference type="CDD" id="cd04186">
    <property type="entry name" value="GT_2_like_c"/>
    <property type="match status" value="1"/>
</dbReference>
<keyword evidence="2" id="KW-0328">Glycosyltransferase</keyword>
<comment type="similarity">
    <text evidence="1">Belongs to the glycosyltransferase 2 family.</text>
</comment>
<evidence type="ECO:0000256" key="3">
    <source>
        <dbReference type="ARBA" id="ARBA00022679"/>
    </source>
</evidence>